<feature type="domain" description="Fibronectin type-III" evidence="4">
    <location>
        <begin position="458"/>
        <end position="528"/>
    </location>
</feature>
<dbReference type="SMART" id="SM00458">
    <property type="entry name" value="RICIN"/>
    <property type="match status" value="1"/>
</dbReference>
<dbReference type="InterPro" id="IPR000772">
    <property type="entry name" value="Ricin_B_lectin"/>
</dbReference>
<name>A0A919B7M2_9ACTN</name>
<dbReference type="EMBL" id="BNBD01000016">
    <property type="protein sequence ID" value="GHF67398.1"/>
    <property type="molecule type" value="Genomic_DNA"/>
</dbReference>
<dbReference type="SMART" id="SM00060">
    <property type="entry name" value="FN3"/>
    <property type="match status" value="1"/>
</dbReference>
<dbReference type="InterPro" id="IPR035992">
    <property type="entry name" value="Ricin_B-like_lectins"/>
</dbReference>
<evidence type="ECO:0000256" key="3">
    <source>
        <dbReference type="SAM" id="MobiDB-lite"/>
    </source>
</evidence>
<dbReference type="CDD" id="cd00161">
    <property type="entry name" value="beta-trefoil_Ricin-like"/>
    <property type="match status" value="1"/>
</dbReference>
<evidence type="ECO:0000313" key="7">
    <source>
        <dbReference type="Proteomes" id="UP000638313"/>
    </source>
</evidence>
<protein>
    <submittedName>
        <fullName evidence="6">Uncharacterized protein</fullName>
    </submittedName>
</protein>
<dbReference type="InterPro" id="IPR013783">
    <property type="entry name" value="Ig-like_fold"/>
</dbReference>
<dbReference type="GO" id="GO:0000272">
    <property type="term" value="P:polysaccharide catabolic process"/>
    <property type="evidence" value="ECO:0007669"/>
    <property type="project" value="UniProtKB-KW"/>
</dbReference>
<keyword evidence="2" id="KW-0624">Polysaccharide degradation</keyword>
<comment type="caution">
    <text evidence="6">The sequence shown here is derived from an EMBL/GenBank/DDBJ whole genome shotgun (WGS) entry which is preliminary data.</text>
</comment>
<reference evidence="6" key="1">
    <citation type="journal article" date="2014" name="Int. J. Syst. Evol. Microbiol.">
        <title>Complete genome sequence of Corynebacterium casei LMG S-19264T (=DSM 44701T), isolated from a smear-ripened cheese.</title>
        <authorList>
            <consortium name="US DOE Joint Genome Institute (JGI-PGF)"/>
            <person name="Walter F."/>
            <person name="Albersmeier A."/>
            <person name="Kalinowski J."/>
            <person name="Ruckert C."/>
        </authorList>
    </citation>
    <scope>NUCLEOTIDE SEQUENCE</scope>
    <source>
        <strain evidence="6">JCM 4059</strain>
    </source>
</reference>
<dbReference type="AlphaFoldDB" id="A0A919B7M2"/>
<evidence type="ECO:0000256" key="1">
    <source>
        <dbReference type="ARBA" id="ARBA00023295"/>
    </source>
</evidence>
<dbReference type="PROSITE" id="PS50231">
    <property type="entry name" value="RICIN_B_LECTIN"/>
    <property type="match status" value="1"/>
</dbReference>
<dbReference type="Proteomes" id="UP000638313">
    <property type="component" value="Unassembled WGS sequence"/>
</dbReference>
<dbReference type="Gene3D" id="2.80.10.50">
    <property type="match status" value="1"/>
</dbReference>
<evidence type="ECO:0000259" key="5">
    <source>
        <dbReference type="SMART" id="SM00458"/>
    </source>
</evidence>
<dbReference type="CDD" id="cd00063">
    <property type="entry name" value="FN3"/>
    <property type="match status" value="1"/>
</dbReference>
<reference evidence="6" key="2">
    <citation type="submission" date="2020-09" db="EMBL/GenBank/DDBJ databases">
        <authorList>
            <person name="Sun Q."/>
            <person name="Ohkuma M."/>
        </authorList>
    </citation>
    <scope>NUCLEOTIDE SEQUENCE</scope>
    <source>
        <strain evidence="6">JCM 4059</strain>
    </source>
</reference>
<proteinExistence type="predicted"/>
<feature type="compositionally biased region" description="Basic and acidic residues" evidence="3">
    <location>
        <begin position="88"/>
        <end position="107"/>
    </location>
</feature>
<feature type="compositionally biased region" description="Pro residues" evidence="3">
    <location>
        <begin position="176"/>
        <end position="185"/>
    </location>
</feature>
<dbReference type="RefSeq" id="WP_229891609.1">
    <property type="nucleotide sequence ID" value="NZ_BNBD01000016.1"/>
</dbReference>
<gene>
    <name evidence="6" type="ORF">GCM10010218_56100</name>
</gene>
<feature type="region of interest" description="Disordered" evidence="3">
    <location>
        <begin position="429"/>
        <end position="466"/>
    </location>
</feature>
<dbReference type="GO" id="GO:0016798">
    <property type="term" value="F:hydrolase activity, acting on glycosyl bonds"/>
    <property type="evidence" value="ECO:0007669"/>
    <property type="project" value="UniProtKB-KW"/>
</dbReference>
<dbReference type="Gene3D" id="2.60.40.10">
    <property type="entry name" value="Immunoglobulins"/>
    <property type="match status" value="1"/>
</dbReference>
<evidence type="ECO:0000256" key="2">
    <source>
        <dbReference type="ARBA" id="ARBA00023326"/>
    </source>
</evidence>
<feature type="compositionally biased region" description="Low complexity" evidence="3">
    <location>
        <begin position="159"/>
        <end position="175"/>
    </location>
</feature>
<keyword evidence="7" id="KW-1185">Reference proteome</keyword>
<dbReference type="InterPro" id="IPR024079">
    <property type="entry name" value="MetalloPept_cat_dom_sf"/>
</dbReference>
<dbReference type="Pfam" id="PF14200">
    <property type="entry name" value="RicinB_lectin_2"/>
    <property type="match status" value="1"/>
</dbReference>
<keyword evidence="1" id="KW-0378">Hydrolase</keyword>
<dbReference type="InterPro" id="IPR036116">
    <property type="entry name" value="FN3_sf"/>
</dbReference>
<evidence type="ECO:0000259" key="4">
    <source>
        <dbReference type="SMART" id="SM00060"/>
    </source>
</evidence>
<organism evidence="6 7">
    <name type="scientific">Streptomyces mashuensis</name>
    <dbReference type="NCBI Taxonomy" id="33904"/>
    <lineage>
        <taxon>Bacteria</taxon>
        <taxon>Bacillati</taxon>
        <taxon>Actinomycetota</taxon>
        <taxon>Actinomycetes</taxon>
        <taxon>Kitasatosporales</taxon>
        <taxon>Streptomycetaceae</taxon>
        <taxon>Streptomyces</taxon>
    </lineage>
</organism>
<keyword evidence="2" id="KW-0119">Carbohydrate metabolism</keyword>
<sequence>MFIAAVAVTAGALTGAAALGGVFDSGAARPEAVTAQTAAAGPAAAPAHDRTPDPVARIPSEDRAHGMVYRGLSPAPKGDRCAGVLRTADGRCTHGPDKPPKGVDIAKDTSPVVKSAATAATPGDTPDDAPSTAPATGDASGDANGDAKPAPGRPASGPAVPVDARAAGTAAAKNPPAAPASPRPGPTGGGKAAPAGQAVQCDGDGSTGNRVQVVYVHGPGNDRYAQYLPSFRAWAADADTIYFASAQETGGVRHIRFVTGADCTPTVINVEVPDQALAEFGAMNTALAAKGFDRRDRKYMVFADAKVYCGIGTFNGDERPDSSNLSNFGPSYGRTDAGCWGGSTAAHELGHNLGAVNNSAPNSSRAAHCTDEWDVMCYSDAPYYPAMRTVCPERGHDERLDCRHDDYYNTSPSPGSYLATHWNVADNQFLMKGNGTGPDTGPSPSPTPRPTGSTGPTPSTGPVPVVGQLTSDTAVVSWPAVPNAAWYQLLLDGKYLAWVQGTSARIYNLRPDTAYTVAVAVRDSAGHDARPGRAVSFRTPAVGVTTTPGARYTLTNGTTGLAAAVWGGRTADGTVLVGDQPNGLTLQQWYADDAGGGHVRLRSAVSGKCLQPGGTPRAGQWVAQQPCSGSSTAQQWRLDRSGDGLRLTAGDGRLVLGVGNRPYYGAWLLELQDSDSSGRQLWTLQKAS</sequence>
<dbReference type="Gene3D" id="3.40.390.10">
    <property type="entry name" value="Collagenase (Catalytic Domain)"/>
    <property type="match status" value="1"/>
</dbReference>
<accession>A0A919B7M2</accession>
<dbReference type="GO" id="GO:0008237">
    <property type="term" value="F:metallopeptidase activity"/>
    <property type="evidence" value="ECO:0007669"/>
    <property type="project" value="InterPro"/>
</dbReference>
<feature type="compositionally biased region" description="Low complexity" evidence="3">
    <location>
        <begin position="115"/>
        <end position="140"/>
    </location>
</feature>
<keyword evidence="1" id="KW-0326">Glycosidase</keyword>
<feature type="region of interest" description="Disordered" evidence="3">
    <location>
        <begin position="87"/>
        <end position="206"/>
    </location>
</feature>
<dbReference type="SUPFAM" id="SSF49265">
    <property type="entry name" value="Fibronectin type III"/>
    <property type="match status" value="1"/>
</dbReference>
<dbReference type="SUPFAM" id="SSF55486">
    <property type="entry name" value="Metalloproteases ('zincins'), catalytic domain"/>
    <property type="match status" value="1"/>
</dbReference>
<dbReference type="InterPro" id="IPR003961">
    <property type="entry name" value="FN3_dom"/>
</dbReference>
<feature type="compositionally biased region" description="Low complexity" evidence="3">
    <location>
        <begin position="450"/>
        <end position="466"/>
    </location>
</feature>
<feature type="domain" description="Ricin B lectin" evidence="5">
    <location>
        <begin position="550"/>
        <end position="685"/>
    </location>
</feature>
<dbReference type="SUPFAM" id="SSF50370">
    <property type="entry name" value="Ricin B-like lectins"/>
    <property type="match status" value="1"/>
</dbReference>
<feature type="region of interest" description="Disordered" evidence="3">
    <location>
        <begin position="40"/>
        <end position="62"/>
    </location>
</feature>
<evidence type="ECO:0000313" key="6">
    <source>
        <dbReference type="EMBL" id="GHF67398.1"/>
    </source>
</evidence>